<dbReference type="Gene3D" id="6.10.340.10">
    <property type="match status" value="1"/>
</dbReference>
<evidence type="ECO:0000313" key="14">
    <source>
        <dbReference type="EMBL" id="KEZ91403.1"/>
    </source>
</evidence>
<evidence type="ECO:0000259" key="13">
    <source>
        <dbReference type="PROSITE" id="PS50885"/>
    </source>
</evidence>
<keyword evidence="7 14" id="KW-0418">Kinase</keyword>
<dbReference type="GO" id="GO:0000155">
    <property type="term" value="F:phosphorelay sensor kinase activity"/>
    <property type="evidence" value="ECO:0007669"/>
    <property type="project" value="InterPro"/>
</dbReference>
<keyword evidence="10" id="KW-0902">Two-component regulatory system</keyword>
<dbReference type="PROSITE" id="PS50885">
    <property type="entry name" value="HAMP"/>
    <property type="match status" value="1"/>
</dbReference>
<name>A0A084JR19_9FIRM</name>
<dbReference type="InterPro" id="IPR003660">
    <property type="entry name" value="HAMP_dom"/>
</dbReference>
<evidence type="ECO:0000256" key="3">
    <source>
        <dbReference type="ARBA" id="ARBA00022553"/>
    </source>
</evidence>
<comment type="subcellular location">
    <subcellularLocation>
        <location evidence="1">Cell membrane</location>
        <topology evidence="1">Multi-pass membrane protein</topology>
    </subcellularLocation>
</comment>
<evidence type="ECO:0000313" key="15">
    <source>
        <dbReference type="Proteomes" id="UP000028525"/>
    </source>
</evidence>
<dbReference type="EMBL" id="JPME01000004">
    <property type="protein sequence ID" value="KEZ91403.1"/>
    <property type="molecule type" value="Genomic_DNA"/>
</dbReference>
<evidence type="ECO:0000256" key="9">
    <source>
        <dbReference type="ARBA" id="ARBA00022989"/>
    </source>
</evidence>
<evidence type="ECO:0000256" key="4">
    <source>
        <dbReference type="ARBA" id="ARBA00022679"/>
    </source>
</evidence>
<keyword evidence="2" id="KW-1003">Cell membrane</keyword>
<dbReference type="InterPro" id="IPR050640">
    <property type="entry name" value="Bact_2-comp_sensor_kinase"/>
</dbReference>
<reference evidence="14 15" key="1">
    <citation type="submission" date="2014-07" db="EMBL/GenBank/DDBJ databases">
        <title>Draft genome of Clostridium celerecrescens 152B isolated from sediments associated with methane hydrate from Krishna Godavari basin.</title>
        <authorList>
            <person name="Honkalas V.S."/>
            <person name="Dabir A.P."/>
            <person name="Arora P."/>
            <person name="Dhakephalkar P.K."/>
        </authorList>
    </citation>
    <scope>NUCLEOTIDE SEQUENCE [LARGE SCALE GENOMIC DNA]</scope>
    <source>
        <strain evidence="14 15">152B</strain>
    </source>
</reference>
<comment type="caution">
    <text evidence="14">The sequence shown here is derived from an EMBL/GenBank/DDBJ whole genome shotgun (WGS) entry which is preliminary data.</text>
</comment>
<keyword evidence="3" id="KW-0597">Phosphoprotein</keyword>
<dbReference type="GO" id="GO:0005886">
    <property type="term" value="C:plasma membrane"/>
    <property type="evidence" value="ECO:0007669"/>
    <property type="project" value="UniProtKB-SubCell"/>
</dbReference>
<dbReference type="InterPro" id="IPR003594">
    <property type="entry name" value="HATPase_dom"/>
</dbReference>
<evidence type="ECO:0000256" key="6">
    <source>
        <dbReference type="ARBA" id="ARBA00022741"/>
    </source>
</evidence>
<evidence type="ECO:0000256" key="11">
    <source>
        <dbReference type="ARBA" id="ARBA00023136"/>
    </source>
</evidence>
<dbReference type="PANTHER" id="PTHR34220:SF11">
    <property type="entry name" value="SENSOR PROTEIN KINASE HPTS"/>
    <property type="match status" value="1"/>
</dbReference>
<dbReference type="Pfam" id="PF02518">
    <property type="entry name" value="HATPase_c"/>
    <property type="match status" value="1"/>
</dbReference>
<evidence type="ECO:0000256" key="1">
    <source>
        <dbReference type="ARBA" id="ARBA00004651"/>
    </source>
</evidence>
<dbReference type="InterPro" id="IPR036890">
    <property type="entry name" value="HATPase_C_sf"/>
</dbReference>
<feature type="domain" description="HAMP" evidence="13">
    <location>
        <begin position="304"/>
        <end position="348"/>
    </location>
</feature>
<keyword evidence="6" id="KW-0547">Nucleotide-binding</keyword>
<dbReference type="Gene3D" id="3.30.565.10">
    <property type="entry name" value="Histidine kinase-like ATPase, C-terminal domain"/>
    <property type="match status" value="1"/>
</dbReference>
<dbReference type="OrthoDB" id="9809348at2"/>
<organism evidence="14 15">
    <name type="scientific">Lacrimispora celerecrescens</name>
    <dbReference type="NCBI Taxonomy" id="29354"/>
    <lineage>
        <taxon>Bacteria</taxon>
        <taxon>Bacillati</taxon>
        <taxon>Bacillota</taxon>
        <taxon>Clostridia</taxon>
        <taxon>Lachnospirales</taxon>
        <taxon>Lachnospiraceae</taxon>
        <taxon>Lacrimispora</taxon>
    </lineage>
</organism>
<dbReference type="PANTHER" id="PTHR34220">
    <property type="entry name" value="SENSOR HISTIDINE KINASE YPDA"/>
    <property type="match status" value="1"/>
</dbReference>
<dbReference type="Pfam" id="PF06580">
    <property type="entry name" value="His_kinase"/>
    <property type="match status" value="1"/>
</dbReference>
<keyword evidence="5 12" id="KW-0812">Transmembrane</keyword>
<evidence type="ECO:0000256" key="8">
    <source>
        <dbReference type="ARBA" id="ARBA00022840"/>
    </source>
</evidence>
<dbReference type="GO" id="GO:0005524">
    <property type="term" value="F:ATP binding"/>
    <property type="evidence" value="ECO:0007669"/>
    <property type="project" value="UniProtKB-KW"/>
</dbReference>
<proteinExistence type="predicted"/>
<dbReference type="Proteomes" id="UP000028525">
    <property type="component" value="Unassembled WGS sequence"/>
</dbReference>
<keyword evidence="9 12" id="KW-1133">Transmembrane helix</keyword>
<feature type="transmembrane region" description="Helical" evidence="12">
    <location>
        <begin position="15"/>
        <end position="40"/>
    </location>
</feature>
<evidence type="ECO:0000256" key="2">
    <source>
        <dbReference type="ARBA" id="ARBA00022475"/>
    </source>
</evidence>
<dbReference type="SUPFAM" id="SSF55874">
    <property type="entry name" value="ATPase domain of HSP90 chaperone/DNA topoisomerase II/histidine kinase"/>
    <property type="match status" value="1"/>
</dbReference>
<gene>
    <name evidence="14" type="ORF">IO98_03010</name>
</gene>
<evidence type="ECO:0000256" key="10">
    <source>
        <dbReference type="ARBA" id="ARBA00023012"/>
    </source>
</evidence>
<dbReference type="STRING" id="29354.IO98_03010"/>
<keyword evidence="8" id="KW-0067">ATP-binding</keyword>
<evidence type="ECO:0000256" key="5">
    <source>
        <dbReference type="ARBA" id="ARBA00022692"/>
    </source>
</evidence>
<evidence type="ECO:0000256" key="7">
    <source>
        <dbReference type="ARBA" id="ARBA00022777"/>
    </source>
</evidence>
<keyword evidence="4" id="KW-0808">Transferase</keyword>
<feature type="transmembrane region" description="Helical" evidence="12">
    <location>
        <begin position="265"/>
        <end position="289"/>
    </location>
</feature>
<keyword evidence="15" id="KW-1185">Reference proteome</keyword>
<sequence length="564" mass="64666">MKKGRYFKDELRRLIMGYAIIPAVGFTLICTLVFLAVLLYGKKSGNESHNAFVAEELEKVLTGYEEKLDALSDSDLLFDRDSGAAGRMAVFEQFYRMSEQLGYKADLYVFDDEKRVLLSSRKDIPEYLSGREDIRWGLFGAMDGNPGETRVRLMEAWKGSEQDIALGMAVMRGDKKAGYLIFTINSSQFKPALDRSESQTIIADRFGWVYLSSSYNLVSSSSQVLKVLETAGRFLPYEKKMYLISVHPAYHNMFLIYSVTDIQNIVFSLGLSSALIITALVLMTIWVLISTKKVTERKTRDFYRLLHVMEKARNGNLDASIEIESENEFRIIADAYRETIASLKLQMENNRKMTELVAASQNKQLESQFNPHFLFNTLENIRYMCIIQPETAGKMVFSLSNLLRYSLDGSRTEVTLEEDLEHLENYLTILKYRFNRRFTYVIDVEAEALSCKIPRLVLQPMIENSVKYGFGNQENLRVELKAYIHEERLIMICRDDGIGMTPGVLSDIQALLEQEENNKRHSGLYNIHRRCRILYGRPYGVEIRSAEGLGTTLVVTLPAQREEL</sequence>
<dbReference type="InterPro" id="IPR010559">
    <property type="entry name" value="Sig_transdc_His_kin_internal"/>
</dbReference>
<protein>
    <submittedName>
        <fullName evidence="14">Histidine kinase</fullName>
    </submittedName>
</protein>
<accession>A0A084JR19</accession>
<evidence type="ECO:0000256" key="12">
    <source>
        <dbReference type="SAM" id="Phobius"/>
    </source>
</evidence>
<keyword evidence="11 12" id="KW-0472">Membrane</keyword>
<dbReference type="AlphaFoldDB" id="A0A084JR19"/>
<dbReference type="RefSeq" id="WP_038277736.1">
    <property type="nucleotide sequence ID" value="NZ_JPME01000004.1"/>
</dbReference>